<evidence type="ECO:0000313" key="2">
    <source>
        <dbReference type="WBParaSite" id="PS1159_v2.g12129.t1"/>
    </source>
</evidence>
<protein>
    <submittedName>
        <fullName evidence="2">Uncharacterized protein</fullName>
    </submittedName>
</protein>
<sequence length="302" mass="34376">MLNKKGAATMNLLQSSSNVNDNCNPKVDFQQIYDGKNCTNLLFLHEMNHVKYYLEIIDKTNVKQWWITTNNAKNQNFTFQNEIIDEITDYRFFNSNVEIVFQNSNGCYLALWNLIFLDPNPDALLLSSDSVVATKFDGTNILIFSGKDLLVTMNTHRSAQHFMNSSDIPIAKFEKEIRNIAFHEILPTTFIVTFEDGSSEAIDYTNPPPFKNSKEDKISRSIFNETHVTMLITAAFLLIIFAIVAIFCCSKQYIQTYQPVPPSLFSSNNSVSNPAIRRATSQTLEYQRHLSDTSGDECSLNV</sequence>
<evidence type="ECO:0000313" key="1">
    <source>
        <dbReference type="Proteomes" id="UP000887580"/>
    </source>
</evidence>
<reference evidence="2" key="1">
    <citation type="submission" date="2022-11" db="UniProtKB">
        <authorList>
            <consortium name="WormBaseParasite"/>
        </authorList>
    </citation>
    <scope>IDENTIFICATION</scope>
</reference>
<dbReference type="WBParaSite" id="PS1159_v2.g12129.t1">
    <property type="protein sequence ID" value="PS1159_v2.g12129.t1"/>
    <property type="gene ID" value="PS1159_v2.g12129"/>
</dbReference>
<accession>A0AC35EZ05</accession>
<proteinExistence type="predicted"/>
<organism evidence="1 2">
    <name type="scientific">Panagrolaimus sp. PS1159</name>
    <dbReference type="NCBI Taxonomy" id="55785"/>
    <lineage>
        <taxon>Eukaryota</taxon>
        <taxon>Metazoa</taxon>
        <taxon>Ecdysozoa</taxon>
        <taxon>Nematoda</taxon>
        <taxon>Chromadorea</taxon>
        <taxon>Rhabditida</taxon>
        <taxon>Tylenchina</taxon>
        <taxon>Panagrolaimomorpha</taxon>
        <taxon>Panagrolaimoidea</taxon>
        <taxon>Panagrolaimidae</taxon>
        <taxon>Panagrolaimus</taxon>
    </lineage>
</organism>
<dbReference type="Proteomes" id="UP000887580">
    <property type="component" value="Unplaced"/>
</dbReference>
<name>A0AC35EZ05_9BILA</name>